<dbReference type="InterPro" id="IPR013520">
    <property type="entry name" value="Ribonucl_H"/>
</dbReference>
<evidence type="ECO:0000256" key="10">
    <source>
        <dbReference type="ARBA" id="ARBA00022842"/>
    </source>
</evidence>
<sequence length="514" mass="59404">MSIEFQNIIKSTKGKTLTEEEAAEIYANTTNEYKKWVKEADFVKFICTNKESILWEDYETWGTNPQYDEASQYAAVRTNMDLEIIDVPLNIFCKPSKFRIPHPLSVEVTKLSPLHCEKNGLVESEFANIIFLEKSVPKTCSSAYNGINFDTNVSRYLFHRNLLPAYETEFKNGNAVWDILMVGALYRAIRPDGINWPTNDEGKPSLRLEDLCKANGIIQENPHEALSDVLGLIGFAKLLKSKQPKMWEFMYRNKSKKEIGNYIKFRSKIYLYCSMFFGNENLYTKPIIPLMHARNEKNSIIAIDLTKPIDDYLKLTPTELNKLIYSSKKELEEKGIDRPPIIKIKLNKCPAITTAGALNEESTQRLNINQKQVLANARKVLSNSAFINKIDEAYTIEKENEKPTNPEAQLYGFNFYSKSDTAKIGQILRDGIQFGLKKPVIWEDSRPHELLKRIIYKSYPEYLPDTFKSEMEETRKTALYENNEITPDNYIQESDQITDPKLKEEYINFVKSML</sequence>
<dbReference type="PROSITE" id="PS51785">
    <property type="entry name" value="EXOI_C"/>
    <property type="match status" value="1"/>
</dbReference>
<evidence type="ECO:0000256" key="1">
    <source>
        <dbReference type="ARBA" id="ARBA00000563"/>
    </source>
</evidence>
<evidence type="ECO:0000256" key="9">
    <source>
        <dbReference type="ARBA" id="ARBA00022839"/>
    </source>
</evidence>
<dbReference type="RefSeq" id="WP_305471647.1">
    <property type="nucleotide sequence ID" value="NZ_JAUYVT010000004.1"/>
</dbReference>
<comment type="caution">
    <text evidence="17">The sequence shown here is derived from an EMBL/GenBank/DDBJ whole genome shotgun (WGS) entry which is preliminary data.</text>
</comment>
<evidence type="ECO:0000313" key="18">
    <source>
        <dbReference type="Proteomes" id="UP001177212"/>
    </source>
</evidence>
<evidence type="ECO:0000256" key="7">
    <source>
        <dbReference type="ARBA" id="ARBA00022763"/>
    </source>
</evidence>
<dbReference type="SUPFAM" id="SSF53098">
    <property type="entry name" value="Ribonuclease H-like"/>
    <property type="match status" value="1"/>
</dbReference>
<evidence type="ECO:0000256" key="12">
    <source>
        <dbReference type="ARBA" id="ARBA00023204"/>
    </source>
</evidence>
<accession>A0ABT9FC55</accession>
<dbReference type="NCBIfam" id="NF008746">
    <property type="entry name" value="PRK11779.1"/>
    <property type="match status" value="1"/>
</dbReference>
<keyword evidence="8 17" id="KW-0378">Hydrolase</keyword>
<gene>
    <name evidence="17" type="primary">sbcB</name>
    <name evidence="17" type="ORF">Q8W34_06960</name>
</gene>
<comment type="catalytic activity">
    <reaction evidence="1">
        <text>Exonucleolytic cleavage in the 3'- to 5'-direction to yield nucleoside 5'-phosphates.</text>
        <dbReference type="EC" id="3.1.11.1"/>
    </reaction>
</comment>
<comment type="cofactor">
    <cofactor evidence="2">
        <name>Mg(2+)</name>
        <dbReference type="ChEBI" id="CHEBI:18420"/>
    </cofactor>
</comment>
<dbReference type="Proteomes" id="UP001177212">
    <property type="component" value="Unassembled WGS sequence"/>
</dbReference>
<name>A0ABT9FC55_9GAMM</name>
<keyword evidence="9" id="KW-0269">Exonuclease</keyword>
<dbReference type="GO" id="GO:0008310">
    <property type="term" value="F:single-stranded DNA 3'-5' DNA exonuclease activity"/>
    <property type="evidence" value="ECO:0007669"/>
    <property type="project" value="UniProtKB-EC"/>
</dbReference>
<evidence type="ECO:0000256" key="11">
    <source>
        <dbReference type="ARBA" id="ARBA00023125"/>
    </source>
</evidence>
<comment type="subunit">
    <text evidence="14">Monomer. Interacts with ssb (via C-terminus); this interaction stimulates the exonuclease activity by recruiting the enzyme to its substrate.</text>
</comment>
<dbReference type="EC" id="3.1.11.1" evidence="3"/>
<keyword evidence="10" id="KW-0460">Magnesium</keyword>
<protein>
    <recommendedName>
        <fullName evidence="4">Exodeoxyribonuclease I</fullName>
        <ecNumber evidence="3">3.1.11.1</ecNumber>
    </recommendedName>
    <alternativeName>
        <fullName evidence="13">DNA deoxyribophosphodiesterase</fullName>
    </alternativeName>
</protein>
<dbReference type="InterPro" id="IPR034747">
    <property type="entry name" value="EXOI_SH3"/>
</dbReference>
<dbReference type="InterPro" id="IPR023607">
    <property type="entry name" value="Exodeoxyribonuclease_I"/>
</dbReference>
<feature type="domain" description="ExoI SH3-like" evidence="15">
    <location>
        <begin position="244"/>
        <end position="398"/>
    </location>
</feature>
<evidence type="ECO:0000256" key="8">
    <source>
        <dbReference type="ARBA" id="ARBA00022801"/>
    </source>
</evidence>
<evidence type="ECO:0000256" key="14">
    <source>
        <dbReference type="ARBA" id="ARBA00046792"/>
    </source>
</evidence>
<feature type="domain" description="ExoI C-terminal" evidence="16">
    <location>
        <begin position="402"/>
        <end position="514"/>
    </location>
</feature>
<evidence type="ECO:0000259" key="16">
    <source>
        <dbReference type="PROSITE" id="PS51785"/>
    </source>
</evidence>
<organism evidence="17 18">
    <name type="scientific">Pseudoalteromonas marina</name>
    <dbReference type="NCBI Taxonomy" id="267375"/>
    <lineage>
        <taxon>Bacteria</taxon>
        <taxon>Pseudomonadati</taxon>
        <taxon>Pseudomonadota</taxon>
        <taxon>Gammaproteobacteria</taxon>
        <taxon>Alteromonadales</taxon>
        <taxon>Pseudoalteromonadaceae</taxon>
        <taxon>Pseudoalteromonas</taxon>
    </lineage>
</organism>
<dbReference type="InterPro" id="IPR013620">
    <property type="entry name" value="Exonuc_1_SH3"/>
</dbReference>
<dbReference type="PROSITE" id="PS51784">
    <property type="entry name" value="EXOI_SH3"/>
    <property type="match status" value="1"/>
</dbReference>
<dbReference type="EMBL" id="JAUYVT010000004">
    <property type="protein sequence ID" value="MDP2564368.1"/>
    <property type="molecule type" value="Genomic_DNA"/>
</dbReference>
<dbReference type="Pfam" id="PF08411">
    <property type="entry name" value="ExoI_SH3"/>
    <property type="match status" value="1"/>
</dbReference>
<keyword evidence="7" id="KW-0227">DNA damage</keyword>
<evidence type="ECO:0000256" key="3">
    <source>
        <dbReference type="ARBA" id="ARBA00012108"/>
    </source>
</evidence>
<keyword evidence="11" id="KW-0238">DNA-binding</keyword>
<keyword evidence="18" id="KW-1185">Reference proteome</keyword>
<evidence type="ECO:0000256" key="13">
    <source>
        <dbReference type="ARBA" id="ARBA00031220"/>
    </source>
</evidence>
<evidence type="ECO:0000256" key="6">
    <source>
        <dbReference type="ARBA" id="ARBA00022723"/>
    </source>
</evidence>
<dbReference type="Gene3D" id="3.30.420.10">
    <property type="entry name" value="Ribonuclease H-like superfamily/Ribonuclease H"/>
    <property type="match status" value="1"/>
</dbReference>
<evidence type="ECO:0000256" key="4">
    <source>
        <dbReference type="ARBA" id="ARBA00019900"/>
    </source>
</evidence>
<proteinExistence type="predicted"/>
<dbReference type="PIRSF" id="PIRSF000977">
    <property type="entry name" value="Exodeoxyribonuclease_I"/>
    <property type="match status" value="1"/>
</dbReference>
<dbReference type="InterPro" id="IPR036397">
    <property type="entry name" value="RNaseH_sf"/>
</dbReference>
<keyword evidence="6" id="KW-0479">Metal-binding</keyword>
<dbReference type="InterPro" id="IPR038649">
    <property type="entry name" value="EXOI_SH3_sf"/>
</dbReference>
<dbReference type="InterPro" id="IPR012337">
    <property type="entry name" value="RNaseH-like_sf"/>
</dbReference>
<dbReference type="InterPro" id="IPR058561">
    <property type="entry name" value="Exonuc_1_C"/>
</dbReference>
<evidence type="ECO:0000313" key="17">
    <source>
        <dbReference type="EMBL" id="MDP2564368.1"/>
    </source>
</evidence>
<evidence type="ECO:0000259" key="15">
    <source>
        <dbReference type="PROSITE" id="PS51784"/>
    </source>
</evidence>
<reference evidence="17" key="1">
    <citation type="submission" date="2023-07" db="EMBL/GenBank/DDBJ databases">
        <title>Genome content predicts the carbon catabolic preferences of heterotrophic bacteria.</title>
        <authorList>
            <person name="Gralka M."/>
        </authorList>
    </citation>
    <scope>NUCLEOTIDE SEQUENCE</scope>
    <source>
        <strain evidence="17">4G09</strain>
    </source>
</reference>
<dbReference type="Pfam" id="PF00929">
    <property type="entry name" value="RNase_T"/>
    <property type="match status" value="1"/>
</dbReference>
<evidence type="ECO:0000256" key="5">
    <source>
        <dbReference type="ARBA" id="ARBA00022722"/>
    </source>
</evidence>
<keyword evidence="5" id="KW-0540">Nuclease</keyword>
<evidence type="ECO:0000256" key="2">
    <source>
        <dbReference type="ARBA" id="ARBA00001946"/>
    </source>
</evidence>
<dbReference type="Gene3D" id="3.30.1520.20">
    <property type="entry name" value="Exonuclease ExoI, domain 2"/>
    <property type="match status" value="1"/>
</dbReference>
<keyword evidence="12" id="KW-0234">DNA repair</keyword>